<dbReference type="Gene3D" id="3.80.10.10">
    <property type="entry name" value="Ribonuclease Inhibitor"/>
    <property type="match status" value="1"/>
</dbReference>
<protein>
    <recommendedName>
        <fullName evidence="1">F-box domain-containing protein</fullName>
    </recommendedName>
</protein>
<gene>
    <name evidence="3" type="ORF">EDS130_LOCUS27597</name>
    <name evidence="2" type="ORF">XAT740_LOCUS12781</name>
</gene>
<accession>A0A814ZME1</accession>
<dbReference type="SUPFAM" id="SSF52047">
    <property type="entry name" value="RNI-like"/>
    <property type="match status" value="1"/>
</dbReference>
<dbReference type="Proteomes" id="UP000663852">
    <property type="component" value="Unassembled WGS sequence"/>
</dbReference>
<dbReference type="EMBL" id="CAJNOJ010000175">
    <property type="protein sequence ID" value="CAF1243799.1"/>
    <property type="molecule type" value="Genomic_DNA"/>
</dbReference>
<evidence type="ECO:0000313" key="5">
    <source>
        <dbReference type="Proteomes" id="UP000663852"/>
    </source>
</evidence>
<keyword evidence="4" id="KW-1185">Reference proteome</keyword>
<reference evidence="3" key="1">
    <citation type="submission" date="2021-02" db="EMBL/GenBank/DDBJ databases">
        <authorList>
            <person name="Nowell W R."/>
        </authorList>
    </citation>
    <scope>NUCLEOTIDE SEQUENCE</scope>
</reference>
<evidence type="ECO:0000259" key="1">
    <source>
        <dbReference type="PROSITE" id="PS50181"/>
    </source>
</evidence>
<comment type="caution">
    <text evidence="3">The sequence shown here is derived from an EMBL/GenBank/DDBJ whole genome shotgun (WGS) entry which is preliminary data.</text>
</comment>
<dbReference type="Proteomes" id="UP000663828">
    <property type="component" value="Unassembled WGS sequence"/>
</dbReference>
<dbReference type="PROSITE" id="PS50181">
    <property type="entry name" value="FBOX"/>
    <property type="match status" value="1"/>
</dbReference>
<name>A0A814ZME1_ADIRI</name>
<dbReference type="InterPro" id="IPR032675">
    <property type="entry name" value="LRR_dom_sf"/>
</dbReference>
<dbReference type="SUPFAM" id="SSF81383">
    <property type="entry name" value="F-box domain"/>
    <property type="match status" value="1"/>
</dbReference>
<dbReference type="InterPro" id="IPR036047">
    <property type="entry name" value="F-box-like_dom_sf"/>
</dbReference>
<dbReference type="InterPro" id="IPR001810">
    <property type="entry name" value="F-box_dom"/>
</dbReference>
<proteinExistence type="predicted"/>
<evidence type="ECO:0000313" key="2">
    <source>
        <dbReference type="EMBL" id="CAF0992677.1"/>
    </source>
</evidence>
<evidence type="ECO:0000313" key="4">
    <source>
        <dbReference type="Proteomes" id="UP000663828"/>
    </source>
</evidence>
<dbReference type="EMBL" id="CAJNOR010000728">
    <property type="protein sequence ID" value="CAF0992677.1"/>
    <property type="molecule type" value="Genomic_DNA"/>
</dbReference>
<feature type="domain" description="F-box" evidence="1">
    <location>
        <begin position="3"/>
        <end position="50"/>
    </location>
</feature>
<evidence type="ECO:0000313" key="3">
    <source>
        <dbReference type="EMBL" id="CAF1243799.1"/>
    </source>
</evidence>
<sequence length="570" mass="67261">MSLTKFEWIPNEVLLEIFEFLSPVDIFQGFYYLNKRYNEFLQSLHIRADLVNLRKRTYDYYNYFLFPLMSQRIIALRCEDIFDRLMYQIHLSEFPALKYLTIDKLQFQTLQKILPQINLLQKLVYLNLQIQSDHIRGEMITFHGQLPLLQTCIFNLNTQLSIENDQPYSHLTNLTLNRCDIEQLCPFVHFYTPQLQQLTVTLVNGKIPESCYDIPHLKSLVVDTNGVSFANLVKSILSSVPSLQQLTIDATDIDYTNGKSWESVLSTHLRKLINLRLNVRFSEDDLPTANDRKERLQTFDTSYFRSRYWSFALHHCRTERTLELFSTPMVKKSIQFNLYNTNVEKTVTDADDLFENIENLTLFLRNLDESLLRERFHFSNVKSLKLVSHFQQYQAFPKTLLADIARLIKLSNVESIEFIGNYFPTSILILLDYTPKLHSLSVRLRNLMNMTKMLTDQNICQCLTKLIRHLTIMAINNLKDLSFYERLPVVFAHLDSLTLSYENVNDLYLPITLLLLKIASKLRTMKLCISPYYDKKNLDQFMSWLIDYMYQRDLSHVDVQLSNNQISFCF</sequence>
<dbReference type="SUPFAM" id="SSF52058">
    <property type="entry name" value="L domain-like"/>
    <property type="match status" value="1"/>
</dbReference>
<dbReference type="AlphaFoldDB" id="A0A814ZME1"/>
<organism evidence="3 5">
    <name type="scientific">Adineta ricciae</name>
    <name type="common">Rotifer</name>
    <dbReference type="NCBI Taxonomy" id="249248"/>
    <lineage>
        <taxon>Eukaryota</taxon>
        <taxon>Metazoa</taxon>
        <taxon>Spiralia</taxon>
        <taxon>Gnathifera</taxon>
        <taxon>Rotifera</taxon>
        <taxon>Eurotatoria</taxon>
        <taxon>Bdelloidea</taxon>
        <taxon>Adinetida</taxon>
        <taxon>Adinetidae</taxon>
        <taxon>Adineta</taxon>
    </lineage>
</organism>
<dbReference type="OrthoDB" id="10011075at2759"/>